<comment type="caution">
    <text evidence="1">The sequence shown here is derived from an EMBL/GenBank/DDBJ whole genome shotgun (WGS) entry which is preliminary data.</text>
</comment>
<protein>
    <submittedName>
        <fullName evidence="1">Uncharacterized protein</fullName>
    </submittedName>
</protein>
<dbReference type="GeneID" id="93797002"/>
<evidence type="ECO:0000313" key="1">
    <source>
        <dbReference type="EMBL" id="KZB95327.1"/>
    </source>
</evidence>
<accession>A0A175Y3S8</accession>
<proteinExistence type="predicted"/>
<keyword evidence="2" id="KW-1185">Reference proteome</keyword>
<dbReference type="EMBL" id="LQCK02000012">
    <property type="protein sequence ID" value="KZB95327.1"/>
    <property type="molecule type" value="Genomic_DNA"/>
</dbReference>
<dbReference type="Proteomes" id="UP000078460">
    <property type="component" value="Unassembled WGS sequence"/>
</dbReference>
<dbReference type="OrthoDB" id="9989663at2"/>
<sequence length="93" mass="9642">MTDIIRLTPMHGFTASIAHVLRDPVPNQAAGIAIGLDGEGDDRRLALTLRHADGTALVCYLSDAGMGRLGDLIVRVYGESVVAAATAVVGSVQ</sequence>
<gene>
    <name evidence="1" type="ORF">AVM11_03370</name>
</gene>
<organism evidence="1 2">
    <name type="scientific">Sphingomonas melonis TY</name>
    <dbReference type="NCBI Taxonomy" id="621456"/>
    <lineage>
        <taxon>Bacteria</taxon>
        <taxon>Pseudomonadati</taxon>
        <taxon>Pseudomonadota</taxon>
        <taxon>Alphaproteobacteria</taxon>
        <taxon>Sphingomonadales</taxon>
        <taxon>Sphingomonadaceae</taxon>
        <taxon>Sphingomonas</taxon>
    </lineage>
</organism>
<evidence type="ECO:0000313" key="2">
    <source>
        <dbReference type="Proteomes" id="UP000078460"/>
    </source>
</evidence>
<reference evidence="1" key="1">
    <citation type="submission" date="2016-03" db="EMBL/GenBank/DDBJ databases">
        <title>Sphingomonas melonis TY, whole genome shotgun sequencing.</title>
        <authorList>
            <person name="Wang H."/>
            <person name="Zhu P."/>
        </authorList>
    </citation>
    <scope>NUCLEOTIDE SEQUENCE [LARGE SCALE GENOMIC DNA]</scope>
    <source>
        <strain evidence="1">TY</strain>
    </source>
</reference>
<dbReference type="RefSeq" id="WP_017980585.1">
    <property type="nucleotide sequence ID" value="NZ_LQCK02000012.1"/>
</dbReference>
<name>A0A175Y3S8_9SPHN</name>
<dbReference type="AlphaFoldDB" id="A0A175Y3S8"/>